<gene>
    <name evidence="1" type="ORF">QOZ88_16685</name>
</gene>
<keyword evidence="2" id="KW-1185">Reference proteome</keyword>
<comment type="caution">
    <text evidence="1">The sequence shown here is derived from an EMBL/GenBank/DDBJ whole genome shotgun (WGS) entry which is preliminary data.</text>
</comment>
<sequence length="240" mass="26348">MRRPRRSTLLLAASVAVGVLLLLWGADRLARWAAEGLLARNVQLATGVLTPPEVEVHGAFFLPQLVAGRYERVEIVVEDLRAGPLRIERVEAELTGVHVPFHDLLTQDIDTVYLERTREVATLTYEDLNTYLEATGRPVRLDGRPDGEALLTGSVEILGRRLSASARAVIEAEDGDLAVQPTQVDTATFLDDASRLLLRQRFTVVIPMDPLPFGQELTDVDIGEERITVEAGGTGVLLRP</sequence>
<proteinExistence type="predicted"/>
<reference evidence="2" key="1">
    <citation type="submission" date="2023-05" db="EMBL/GenBank/DDBJ databases">
        <title>Draft genome of Pseudofrankia sp. BMG5.37.</title>
        <authorList>
            <person name="Gtari M."/>
            <person name="Ghodhbane F."/>
            <person name="Sbissi I."/>
        </authorList>
    </citation>
    <scope>NUCLEOTIDE SEQUENCE [LARGE SCALE GENOMIC DNA]</scope>
    <source>
        <strain evidence="2">BMG 814</strain>
    </source>
</reference>
<evidence type="ECO:0000313" key="1">
    <source>
        <dbReference type="EMBL" id="MDP5184272.1"/>
    </source>
</evidence>
<dbReference type="Proteomes" id="UP001233673">
    <property type="component" value="Unassembled WGS sequence"/>
</dbReference>
<accession>A0ABT9IGD0</accession>
<dbReference type="Pfam" id="PF11209">
    <property type="entry name" value="LmeA"/>
    <property type="match status" value="1"/>
</dbReference>
<dbReference type="RefSeq" id="WP_306000853.1">
    <property type="nucleotide sequence ID" value="NZ_JASNFN010000022.1"/>
</dbReference>
<evidence type="ECO:0000313" key="2">
    <source>
        <dbReference type="Proteomes" id="UP001233673"/>
    </source>
</evidence>
<dbReference type="InterPro" id="IPR021373">
    <property type="entry name" value="DUF2993"/>
</dbReference>
<name>A0ABT9IGD0_9ACTN</name>
<dbReference type="EMBL" id="JASNFN010000022">
    <property type="protein sequence ID" value="MDP5184272.1"/>
    <property type="molecule type" value="Genomic_DNA"/>
</dbReference>
<organism evidence="1 2">
    <name type="scientific">Blastococcus carthaginiensis</name>
    <dbReference type="NCBI Taxonomy" id="3050034"/>
    <lineage>
        <taxon>Bacteria</taxon>
        <taxon>Bacillati</taxon>
        <taxon>Actinomycetota</taxon>
        <taxon>Actinomycetes</taxon>
        <taxon>Geodermatophilales</taxon>
        <taxon>Geodermatophilaceae</taxon>
        <taxon>Blastococcus</taxon>
    </lineage>
</organism>
<protein>
    <submittedName>
        <fullName evidence="1">DUF2993 domain-containing protein</fullName>
    </submittedName>
</protein>